<evidence type="ECO:0000256" key="4">
    <source>
        <dbReference type="ARBA" id="ARBA00022692"/>
    </source>
</evidence>
<dbReference type="InterPro" id="IPR050901">
    <property type="entry name" value="BP-dep_ABC_trans_perm"/>
</dbReference>
<evidence type="ECO:0000313" key="11">
    <source>
        <dbReference type="Proteomes" id="UP000662814"/>
    </source>
</evidence>
<keyword evidence="11" id="KW-1185">Reference proteome</keyword>
<dbReference type="InterPro" id="IPR000515">
    <property type="entry name" value="MetI-like"/>
</dbReference>
<accession>A0ABX6YLL5</accession>
<feature type="transmembrane region" description="Helical" evidence="7">
    <location>
        <begin position="41"/>
        <end position="62"/>
    </location>
</feature>
<gene>
    <name evidence="10" type="ORF">HCR76_03950</name>
</gene>
<comment type="subcellular location">
    <subcellularLocation>
        <location evidence="1 7">Cell membrane</location>
        <topology evidence="1 7">Multi-pass membrane protein</topology>
    </subcellularLocation>
</comment>
<evidence type="ECO:0000256" key="5">
    <source>
        <dbReference type="ARBA" id="ARBA00022989"/>
    </source>
</evidence>
<name>A0ABX6YLL5_9MICO</name>
<keyword evidence="6 7" id="KW-0472">Membrane</keyword>
<sequence length="315" mass="34565">MSVVTRARPTGTSAEASGARRPASVRRRGTAREAKRASANALWGVVSIIVFVCSVFPVYWMLNTSFKPNADVISPTPQWWPENFTLRNYVTVLFEPARPDRANFGSSFMVSLAVTGLTLLICLVFAFIGAIAVSRFKFRGRRQYIIALLVIQMIPGEALMFTIFGMVDSWRLLNTIIGLTIVYLAGVLPFTIWMLRGFVAGVPADLEEAAMIDGCTRTQAFWKVTFPLLAPGLISTGVFAFIQAWNEFLMALIIMQSPGSYTLPIWLRAFQQATQATNWAAIMAGSTLLALPVVIFFLFVQGRMTGGLVSGAVKG</sequence>
<feature type="domain" description="ABC transmembrane type-1" evidence="9">
    <location>
        <begin position="108"/>
        <end position="300"/>
    </location>
</feature>
<feature type="transmembrane region" description="Helical" evidence="7">
    <location>
        <begin position="108"/>
        <end position="132"/>
    </location>
</feature>
<feature type="transmembrane region" description="Helical" evidence="7">
    <location>
        <begin position="176"/>
        <end position="199"/>
    </location>
</feature>
<dbReference type="PANTHER" id="PTHR32243">
    <property type="entry name" value="MALTOSE TRANSPORT SYSTEM PERMEASE-RELATED"/>
    <property type="match status" value="1"/>
</dbReference>
<feature type="region of interest" description="Disordered" evidence="8">
    <location>
        <begin position="1"/>
        <end position="31"/>
    </location>
</feature>
<evidence type="ECO:0000256" key="6">
    <source>
        <dbReference type="ARBA" id="ARBA00023136"/>
    </source>
</evidence>
<comment type="similarity">
    <text evidence="7">Belongs to the binding-protein-dependent transport system permease family.</text>
</comment>
<keyword evidence="5 7" id="KW-1133">Transmembrane helix</keyword>
<reference evidence="10 11" key="1">
    <citation type="submission" date="2020-12" db="EMBL/GenBank/DDBJ databases">
        <title>Microbacterium sp. HY060.</title>
        <authorList>
            <person name="Zhou J."/>
        </authorList>
    </citation>
    <scope>NUCLEOTIDE SEQUENCE [LARGE SCALE GENOMIC DNA]</scope>
    <source>
        <strain evidence="10 11">HY60</strain>
    </source>
</reference>
<evidence type="ECO:0000313" key="10">
    <source>
        <dbReference type="EMBL" id="QPZ39227.1"/>
    </source>
</evidence>
<evidence type="ECO:0000256" key="8">
    <source>
        <dbReference type="SAM" id="MobiDB-lite"/>
    </source>
</evidence>
<dbReference type="Gene3D" id="1.10.3720.10">
    <property type="entry name" value="MetI-like"/>
    <property type="match status" value="1"/>
</dbReference>
<keyword evidence="3" id="KW-1003">Cell membrane</keyword>
<dbReference type="InterPro" id="IPR035906">
    <property type="entry name" value="MetI-like_sf"/>
</dbReference>
<dbReference type="RefSeq" id="WP_166988422.1">
    <property type="nucleotide sequence ID" value="NZ_CP061169.1"/>
</dbReference>
<protein>
    <submittedName>
        <fullName evidence="10">Carbohydrate ABC transporter permease</fullName>
    </submittedName>
</protein>
<dbReference type="PANTHER" id="PTHR32243:SF18">
    <property type="entry name" value="INNER MEMBRANE ABC TRANSPORTER PERMEASE PROTEIN YCJP"/>
    <property type="match status" value="1"/>
</dbReference>
<evidence type="ECO:0000256" key="7">
    <source>
        <dbReference type="RuleBase" id="RU363032"/>
    </source>
</evidence>
<dbReference type="PROSITE" id="PS50928">
    <property type="entry name" value="ABC_TM1"/>
    <property type="match status" value="1"/>
</dbReference>
<feature type="transmembrane region" description="Helical" evidence="7">
    <location>
        <begin position="220"/>
        <end position="242"/>
    </location>
</feature>
<keyword evidence="4 7" id="KW-0812">Transmembrane</keyword>
<feature type="transmembrane region" description="Helical" evidence="7">
    <location>
        <begin position="279"/>
        <end position="300"/>
    </location>
</feature>
<feature type="transmembrane region" description="Helical" evidence="7">
    <location>
        <begin position="248"/>
        <end position="267"/>
    </location>
</feature>
<feature type="transmembrane region" description="Helical" evidence="7">
    <location>
        <begin position="144"/>
        <end position="164"/>
    </location>
</feature>
<dbReference type="EMBL" id="CP061169">
    <property type="protein sequence ID" value="QPZ39227.1"/>
    <property type="molecule type" value="Genomic_DNA"/>
</dbReference>
<evidence type="ECO:0000256" key="1">
    <source>
        <dbReference type="ARBA" id="ARBA00004651"/>
    </source>
</evidence>
<dbReference type="SUPFAM" id="SSF161098">
    <property type="entry name" value="MetI-like"/>
    <property type="match status" value="1"/>
</dbReference>
<dbReference type="CDD" id="cd06261">
    <property type="entry name" value="TM_PBP2"/>
    <property type="match status" value="1"/>
</dbReference>
<dbReference type="Pfam" id="PF00528">
    <property type="entry name" value="BPD_transp_1"/>
    <property type="match status" value="1"/>
</dbReference>
<dbReference type="Proteomes" id="UP000662814">
    <property type="component" value="Chromosome"/>
</dbReference>
<evidence type="ECO:0000256" key="3">
    <source>
        <dbReference type="ARBA" id="ARBA00022475"/>
    </source>
</evidence>
<organism evidence="10 11">
    <name type="scientific">Paramicrobacterium chengjingii</name>
    <dbReference type="NCBI Taxonomy" id="2769067"/>
    <lineage>
        <taxon>Bacteria</taxon>
        <taxon>Bacillati</taxon>
        <taxon>Actinomycetota</taxon>
        <taxon>Actinomycetes</taxon>
        <taxon>Micrococcales</taxon>
        <taxon>Microbacteriaceae</taxon>
        <taxon>Paramicrobacterium</taxon>
    </lineage>
</organism>
<evidence type="ECO:0000256" key="2">
    <source>
        <dbReference type="ARBA" id="ARBA00022448"/>
    </source>
</evidence>
<evidence type="ECO:0000259" key="9">
    <source>
        <dbReference type="PROSITE" id="PS50928"/>
    </source>
</evidence>
<proteinExistence type="inferred from homology"/>
<keyword evidence="2 7" id="KW-0813">Transport</keyword>